<evidence type="ECO:0000256" key="1">
    <source>
        <dbReference type="ARBA" id="ARBA00022553"/>
    </source>
</evidence>
<accession>A0A1H2DPC2</accession>
<gene>
    <name evidence="11" type="ORF">SAMN04487931_101329</name>
</gene>
<dbReference type="PANTHER" id="PTHR32071:SF21">
    <property type="entry name" value="TRANSCRIPTIONAL REGULATORY PROTEIN FLGR"/>
    <property type="match status" value="1"/>
</dbReference>
<dbReference type="PROSITE" id="PS00675">
    <property type="entry name" value="SIGMA54_INTERACT_1"/>
    <property type="match status" value="1"/>
</dbReference>
<dbReference type="InterPro" id="IPR003593">
    <property type="entry name" value="AAA+_ATPase"/>
</dbReference>
<dbReference type="Pfam" id="PF25601">
    <property type="entry name" value="AAA_lid_14"/>
    <property type="match status" value="1"/>
</dbReference>
<evidence type="ECO:0000313" key="12">
    <source>
        <dbReference type="Proteomes" id="UP000199608"/>
    </source>
</evidence>
<dbReference type="SUPFAM" id="SSF52172">
    <property type="entry name" value="CheY-like"/>
    <property type="match status" value="1"/>
</dbReference>
<organism evidence="11 12">
    <name type="scientific">Desulfobacula phenolica</name>
    <dbReference type="NCBI Taxonomy" id="90732"/>
    <lineage>
        <taxon>Bacteria</taxon>
        <taxon>Pseudomonadati</taxon>
        <taxon>Thermodesulfobacteriota</taxon>
        <taxon>Desulfobacteria</taxon>
        <taxon>Desulfobacterales</taxon>
        <taxon>Desulfobacteraceae</taxon>
        <taxon>Desulfobacula</taxon>
    </lineage>
</organism>
<evidence type="ECO:0000259" key="9">
    <source>
        <dbReference type="PROSITE" id="PS50045"/>
    </source>
</evidence>
<dbReference type="PRINTS" id="PR01590">
    <property type="entry name" value="HTHFIS"/>
</dbReference>
<keyword evidence="1 8" id="KW-0597">Phosphoprotein</keyword>
<dbReference type="GO" id="GO:0043565">
    <property type="term" value="F:sequence-specific DNA binding"/>
    <property type="evidence" value="ECO:0007669"/>
    <property type="project" value="InterPro"/>
</dbReference>
<dbReference type="PROSITE" id="PS50045">
    <property type="entry name" value="SIGMA54_INTERACT_4"/>
    <property type="match status" value="1"/>
</dbReference>
<dbReference type="FunFam" id="3.40.50.300:FF:000006">
    <property type="entry name" value="DNA-binding transcriptional regulator NtrC"/>
    <property type="match status" value="1"/>
</dbReference>
<reference evidence="12" key="1">
    <citation type="submission" date="2016-10" db="EMBL/GenBank/DDBJ databases">
        <authorList>
            <person name="Varghese N."/>
            <person name="Submissions S."/>
        </authorList>
    </citation>
    <scope>NUCLEOTIDE SEQUENCE [LARGE SCALE GENOMIC DNA]</scope>
    <source>
        <strain evidence="12">DSM 3384</strain>
    </source>
</reference>
<feature type="modified residue" description="4-aspartylphosphate" evidence="8">
    <location>
        <position position="55"/>
    </location>
</feature>
<dbReference type="GO" id="GO:0006355">
    <property type="term" value="P:regulation of DNA-templated transcription"/>
    <property type="evidence" value="ECO:0007669"/>
    <property type="project" value="InterPro"/>
</dbReference>
<dbReference type="InterPro" id="IPR027417">
    <property type="entry name" value="P-loop_NTPase"/>
</dbReference>
<keyword evidence="6 11" id="KW-0238">DNA-binding</keyword>
<evidence type="ECO:0000256" key="8">
    <source>
        <dbReference type="PROSITE-ProRule" id="PRU00169"/>
    </source>
</evidence>
<dbReference type="Gene3D" id="1.10.8.60">
    <property type="match status" value="1"/>
</dbReference>
<dbReference type="InterPro" id="IPR009057">
    <property type="entry name" value="Homeodomain-like_sf"/>
</dbReference>
<evidence type="ECO:0000256" key="7">
    <source>
        <dbReference type="ARBA" id="ARBA00023163"/>
    </source>
</evidence>
<dbReference type="Gene3D" id="3.40.50.300">
    <property type="entry name" value="P-loop containing nucleotide triphosphate hydrolases"/>
    <property type="match status" value="1"/>
</dbReference>
<dbReference type="AlphaFoldDB" id="A0A1H2DPC2"/>
<dbReference type="InterPro" id="IPR025944">
    <property type="entry name" value="Sigma_54_int_dom_CS"/>
</dbReference>
<dbReference type="InterPro" id="IPR058031">
    <property type="entry name" value="AAA_lid_NorR"/>
</dbReference>
<dbReference type="SUPFAM" id="SSF52540">
    <property type="entry name" value="P-loop containing nucleoside triphosphate hydrolases"/>
    <property type="match status" value="1"/>
</dbReference>
<dbReference type="GO" id="GO:0005524">
    <property type="term" value="F:ATP binding"/>
    <property type="evidence" value="ECO:0007669"/>
    <property type="project" value="UniProtKB-KW"/>
</dbReference>
<dbReference type="GO" id="GO:0000160">
    <property type="term" value="P:phosphorelay signal transduction system"/>
    <property type="evidence" value="ECO:0007669"/>
    <property type="project" value="UniProtKB-KW"/>
</dbReference>
<dbReference type="PROSITE" id="PS50110">
    <property type="entry name" value="RESPONSE_REGULATORY"/>
    <property type="match status" value="1"/>
</dbReference>
<keyword evidence="5" id="KW-0805">Transcription regulation</keyword>
<dbReference type="InterPro" id="IPR025662">
    <property type="entry name" value="Sigma_54_int_dom_ATP-bd_1"/>
</dbReference>
<dbReference type="FunFam" id="3.40.50.2300:FF:000018">
    <property type="entry name" value="DNA-binding transcriptional regulator NtrC"/>
    <property type="match status" value="1"/>
</dbReference>
<proteinExistence type="predicted"/>
<evidence type="ECO:0000259" key="10">
    <source>
        <dbReference type="PROSITE" id="PS50110"/>
    </source>
</evidence>
<dbReference type="RefSeq" id="WP_092229787.1">
    <property type="nucleotide sequence ID" value="NZ_FNLL01000001.1"/>
</dbReference>
<keyword evidence="12" id="KW-1185">Reference proteome</keyword>
<evidence type="ECO:0000256" key="2">
    <source>
        <dbReference type="ARBA" id="ARBA00022741"/>
    </source>
</evidence>
<keyword evidence="3" id="KW-0067">ATP-binding</keyword>
<evidence type="ECO:0000256" key="4">
    <source>
        <dbReference type="ARBA" id="ARBA00023012"/>
    </source>
</evidence>
<dbReference type="InterPro" id="IPR011006">
    <property type="entry name" value="CheY-like_superfamily"/>
</dbReference>
<dbReference type="Pfam" id="PF00158">
    <property type="entry name" value="Sigma54_activat"/>
    <property type="match status" value="1"/>
</dbReference>
<evidence type="ECO:0000256" key="6">
    <source>
        <dbReference type="ARBA" id="ARBA00023125"/>
    </source>
</evidence>
<dbReference type="EMBL" id="FNLL01000001">
    <property type="protein sequence ID" value="SDT84624.1"/>
    <property type="molecule type" value="Genomic_DNA"/>
</dbReference>
<dbReference type="Pfam" id="PF02954">
    <property type="entry name" value="HTH_8"/>
    <property type="match status" value="1"/>
</dbReference>
<dbReference type="SMART" id="SM00448">
    <property type="entry name" value="REC"/>
    <property type="match status" value="1"/>
</dbReference>
<sequence>MADISTILIVDDEAKMRNLLSMMLERKGYQIDQATDGKDALKKVSVGTYDLVISDIKMPEMDGKELINRMRKQNIVTPVVFITAFATVDSAVEMMRQGAADYVTKPFDESKIQITVERALNFSRIVSENLELKQALEEKQETRQLIYESESMGGVVGLVNNVASVDTAVLILGESGTGKEIIARHIHSQSQRSLNRFVPVNCAAISSNLVESELFGYEKGSFTGADSRRRGKFEYATGGTLFLDEIGDMPLDSQGKLLRALQEKKFQRVGGNQEIPVDVRVICATNRNLENMVQQKKFRQDLFYRINVFPISIPPLRQRKEDVVPLAMYLMKKFPFGKSHTISEGACRKLNEYPWPGNVRELANVIERCLILTRETQKITSDTLSFLKPNEPAAGGRVIVKLPPGGVQLHHVQFSLVKQALQAAGNNQTTAAKLLGLSRSKLRVLLKNMDGEQ</sequence>
<feature type="domain" description="Response regulatory" evidence="10">
    <location>
        <begin position="6"/>
        <end position="120"/>
    </location>
</feature>
<dbReference type="CDD" id="cd00009">
    <property type="entry name" value="AAA"/>
    <property type="match status" value="1"/>
</dbReference>
<dbReference type="Pfam" id="PF00072">
    <property type="entry name" value="Response_reg"/>
    <property type="match status" value="1"/>
</dbReference>
<name>A0A1H2DPC2_9BACT</name>
<keyword evidence="2" id="KW-0547">Nucleotide-binding</keyword>
<dbReference type="SMART" id="SM00382">
    <property type="entry name" value="AAA"/>
    <property type="match status" value="1"/>
</dbReference>
<dbReference type="PANTHER" id="PTHR32071">
    <property type="entry name" value="TRANSCRIPTIONAL REGULATORY PROTEIN"/>
    <property type="match status" value="1"/>
</dbReference>
<evidence type="ECO:0000313" key="11">
    <source>
        <dbReference type="EMBL" id="SDT84624.1"/>
    </source>
</evidence>
<evidence type="ECO:0000256" key="3">
    <source>
        <dbReference type="ARBA" id="ARBA00022840"/>
    </source>
</evidence>
<protein>
    <submittedName>
        <fullName evidence="11">DNA-binding transcriptional response regulator, NtrC family, contains REC, AAA-type ATPase, and a Fis-type DNA-binding domains</fullName>
    </submittedName>
</protein>
<dbReference type="Gene3D" id="3.40.50.2300">
    <property type="match status" value="1"/>
</dbReference>
<keyword evidence="4" id="KW-0902">Two-component regulatory system</keyword>
<keyword evidence="7" id="KW-0804">Transcription</keyword>
<dbReference type="PROSITE" id="PS00688">
    <property type="entry name" value="SIGMA54_INTERACT_3"/>
    <property type="match status" value="1"/>
</dbReference>
<dbReference type="InterPro" id="IPR001789">
    <property type="entry name" value="Sig_transdc_resp-reg_receiver"/>
</dbReference>
<dbReference type="InterPro" id="IPR002078">
    <property type="entry name" value="Sigma_54_int"/>
</dbReference>
<dbReference type="Proteomes" id="UP000199608">
    <property type="component" value="Unassembled WGS sequence"/>
</dbReference>
<dbReference type="Gene3D" id="1.10.10.60">
    <property type="entry name" value="Homeodomain-like"/>
    <property type="match status" value="1"/>
</dbReference>
<feature type="domain" description="Sigma-54 factor interaction" evidence="9">
    <location>
        <begin position="145"/>
        <end position="371"/>
    </location>
</feature>
<dbReference type="SUPFAM" id="SSF46689">
    <property type="entry name" value="Homeodomain-like"/>
    <property type="match status" value="1"/>
</dbReference>
<dbReference type="InterPro" id="IPR002197">
    <property type="entry name" value="HTH_Fis"/>
</dbReference>
<evidence type="ECO:0000256" key="5">
    <source>
        <dbReference type="ARBA" id="ARBA00023015"/>
    </source>
</evidence>